<evidence type="ECO:0000256" key="3">
    <source>
        <dbReference type="ARBA" id="ARBA00022801"/>
    </source>
</evidence>
<dbReference type="Pfam" id="PF01975">
    <property type="entry name" value="SurE"/>
    <property type="match status" value="1"/>
</dbReference>
<dbReference type="GO" id="GO:0046872">
    <property type="term" value="F:metal ion binding"/>
    <property type="evidence" value="ECO:0007669"/>
    <property type="project" value="UniProtKB-KW"/>
</dbReference>
<keyword evidence="2" id="KW-0479">Metal-binding</keyword>
<dbReference type="Proteomes" id="UP000002035">
    <property type="component" value="Unassembled WGS sequence"/>
</dbReference>
<dbReference type="GeneID" id="9228070"/>
<dbReference type="eggNOG" id="ENOG502RXS5">
    <property type="taxonomic scope" value="Eukaryota"/>
</dbReference>
<evidence type="ECO:0000256" key="4">
    <source>
        <dbReference type="SAM" id="SignalP"/>
    </source>
</evidence>
<gene>
    <name evidence="6" type="ORF">MCYG_07729</name>
</gene>
<feature type="domain" description="Survival protein SurE-like phosphatase/nucleotidase" evidence="5">
    <location>
        <begin position="19"/>
        <end position="217"/>
    </location>
</feature>
<comment type="similarity">
    <text evidence="1">Belongs to the SurE nucleotidase family.</text>
</comment>
<dbReference type="HOGENOM" id="CLU_045192_0_1_1"/>
<evidence type="ECO:0000313" key="7">
    <source>
        <dbReference type="Proteomes" id="UP000002035"/>
    </source>
</evidence>
<dbReference type="EMBL" id="DS995707">
    <property type="protein sequence ID" value="EEQ34910.1"/>
    <property type="molecule type" value="Genomic_DNA"/>
</dbReference>
<keyword evidence="3" id="KW-0378">Hydrolase</keyword>
<feature type="chain" id="PRO_5002951853" evidence="4">
    <location>
        <begin position="17"/>
        <end position="293"/>
    </location>
</feature>
<dbReference type="SUPFAM" id="SSF64167">
    <property type="entry name" value="SurE-like"/>
    <property type="match status" value="1"/>
</dbReference>
<evidence type="ECO:0000313" key="6">
    <source>
        <dbReference type="EMBL" id="EEQ34910.1"/>
    </source>
</evidence>
<proteinExistence type="inferred from homology"/>
<dbReference type="InterPro" id="IPR030048">
    <property type="entry name" value="SurE"/>
</dbReference>
<dbReference type="RefSeq" id="XP_002843946.1">
    <property type="nucleotide sequence ID" value="XM_002843900.1"/>
</dbReference>
<dbReference type="Gene3D" id="3.40.1210.10">
    <property type="entry name" value="Survival protein SurE-like phosphatase/nucleotidase"/>
    <property type="match status" value="1"/>
</dbReference>
<evidence type="ECO:0000256" key="2">
    <source>
        <dbReference type="ARBA" id="ARBA00022723"/>
    </source>
</evidence>
<name>C5FX70_ARTOC</name>
<keyword evidence="7" id="KW-1185">Reference proteome</keyword>
<dbReference type="OrthoDB" id="4018688at2759"/>
<keyword evidence="4" id="KW-0732">Signal</keyword>
<dbReference type="VEuPathDB" id="FungiDB:MCYG_07729"/>
<evidence type="ECO:0000256" key="1">
    <source>
        <dbReference type="ARBA" id="ARBA00011062"/>
    </source>
</evidence>
<dbReference type="GO" id="GO:0008252">
    <property type="term" value="F:nucleotidase activity"/>
    <property type="evidence" value="ECO:0007669"/>
    <property type="project" value="InterPro"/>
</dbReference>
<dbReference type="InterPro" id="IPR036523">
    <property type="entry name" value="SurE-like_sf"/>
</dbReference>
<organism evidence="6 7">
    <name type="scientific">Arthroderma otae (strain ATCC MYA-4605 / CBS 113480)</name>
    <name type="common">Microsporum canis</name>
    <dbReference type="NCBI Taxonomy" id="554155"/>
    <lineage>
        <taxon>Eukaryota</taxon>
        <taxon>Fungi</taxon>
        <taxon>Dikarya</taxon>
        <taxon>Ascomycota</taxon>
        <taxon>Pezizomycotina</taxon>
        <taxon>Eurotiomycetes</taxon>
        <taxon>Eurotiomycetidae</taxon>
        <taxon>Onygenales</taxon>
        <taxon>Arthrodermataceae</taxon>
        <taxon>Microsporum</taxon>
    </lineage>
</organism>
<dbReference type="AlphaFoldDB" id="C5FX70"/>
<evidence type="ECO:0000259" key="5">
    <source>
        <dbReference type="Pfam" id="PF01975"/>
    </source>
</evidence>
<dbReference type="PANTHER" id="PTHR30457:SF0">
    <property type="entry name" value="PHOSPHATASE, PUTATIVE (AFU_ORTHOLOGUE AFUA_4G01070)-RELATED"/>
    <property type="match status" value="1"/>
</dbReference>
<feature type="signal peptide" evidence="4">
    <location>
        <begin position="1"/>
        <end position="16"/>
    </location>
</feature>
<accession>C5FX70</accession>
<dbReference type="STRING" id="554155.C5FX70"/>
<protein>
    <submittedName>
        <fullName evidence="6">Acid phosphatase</fullName>
    </submittedName>
</protein>
<dbReference type="OMA" id="VANGCEY"/>
<dbReference type="PANTHER" id="PTHR30457">
    <property type="entry name" value="5'-NUCLEOTIDASE SURE"/>
    <property type="match status" value="1"/>
</dbReference>
<dbReference type="InterPro" id="IPR002828">
    <property type="entry name" value="SurE-like_Pase/nucleotidase"/>
</dbReference>
<reference evidence="7" key="1">
    <citation type="journal article" date="2012" name="MBio">
        <title>Comparative genome analysis of Trichophyton rubrum and related dermatophytes reveals candidate genes involved in infection.</title>
        <authorList>
            <person name="Martinez D.A."/>
            <person name="Oliver B.G."/>
            <person name="Graeser Y."/>
            <person name="Goldberg J.M."/>
            <person name="Li W."/>
            <person name="Martinez-Rossi N.M."/>
            <person name="Monod M."/>
            <person name="Shelest E."/>
            <person name="Barton R.C."/>
            <person name="Birch E."/>
            <person name="Brakhage A.A."/>
            <person name="Chen Z."/>
            <person name="Gurr S.J."/>
            <person name="Heiman D."/>
            <person name="Heitman J."/>
            <person name="Kosti I."/>
            <person name="Rossi A."/>
            <person name="Saif S."/>
            <person name="Samalova M."/>
            <person name="Saunders C.W."/>
            <person name="Shea T."/>
            <person name="Summerbell R.C."/>
            <person name="Xu J."/>
            <person name="Young S."/>
            <person name="Zeng Q."/>
            <person name="Birren B.W."/>
            <person name="Cuomo C.A."/>
            <person name="White T.C."/>
        </authorList>
    </citation>
    <scope>NUCLEOTIDE SEQUENCE [LARGE SCALE GENOMIC DNA]</scope>
    <source>
        <strain evidence="7">ATCC MYA-4605 / CBS 113480</strain>
    </source>
</reference>
<sequence>MQLRLVLCLLPLAAQAANIVASNDDGWAEKNLHTFYDALTSYGHNVVVSAPAQDKSGTGSSDATPGPLTRPCQFNTCPAGSPPTGYDSNNPRFNYVNSFPVTAMRYGIQTVAPHFFGSPDLAVAGPNVGANLGKTVQISGTVGAATEAALEGFPAVAFSGSVGRSTAYYDSTPNYSQVYATLAAQLTSVLLQGARPVLPSGIFLNVNFGAVSGSQCTRASDFQFVLTRILPASRNTPADVNICDNDGRLPTETDVVKSDGCYVSVSVATAWKEDADASAQKFVLNRLSSILSC</sequence>